<evidence type="ECO:0000256" key="9">
    <source>
        <dbReference type="ARBA" id="ARBA00023002"/>
    </source>
</evidence>
<comment type="cofactor">
    <cofactor evidence="16">
        <name>[2Fe-2S] cluster</name>
        <dbReference type="ChEBI" id="CHEBI:190135"/>
    </cofactor>
    <text evidence="16">Binds 2 [2Fe-2S] clusters.</text>
</comment>
<dbReference type="EMBL" id="JADYXP020000014">
    <property type="protein sequence ID" value="KAL0109816.1"/>
    <property type="molecule type" value="Genomic_DNA"/>
</dbReference>
<dbReference type="SUPFAM" id="SSF56176">
    <property type="entry name" value="FAD-binding/transporter-associated domain-like"/>
    <property type="match status" value="1"/>
</dbReference>
<dbReference type="InterPro" id="IPR006058">
    <property type="entry name" value="2Fe2S_fd_BS"/>
</dbReference>
<feature type="binding site" evidence="16">
    <location>
        <position position="119"/>
    </location>
    <ligand>
        <name>[2Fe-2S] cluster</name>
        <dbReference type="ChEBI" id="CHEBI:190135"/>
        <label>2</label>
    </ligand>
</feature>
<keyword evidence="9" id="KW-0560">Oxidoreductase</keyword>
<dbReference type="Proteomes" id="UP001430953">
    <property type="component" value="Unassembled WGS sequence"/>
</dbReference>
<dbReference type="SUPFAM" id="SSF47741">
    <property type="entry name" value="CO dehydrogenase ISP C-domain like"/>
    <property type="match status" value="1"/>
</dbReference>
<evidence type="ECO:0000256" key="11">
    <source>
        <dbReference type="ARBA" id="ARBA00023014"/>
    </source>
</evidence>
<comment type="cofactor">
    <cofactor evidence="13">
        <name>[2Fe-2S] cluster</name>
        <dbReference type="ChEBI" id="CHEBI:190135"/>
    </cofactor>
</comment>
<feature type="binding site" evidence="16">
    <location>
        <position position="885"/>
    </location>
    <ligand>
        <name>Mo-molybdopterin</name>
        <dbReference type="ChEBI" id="CHEBI:71302"/>
    </ligand>
    <ligandPart>
        <name>Mo</name>
        <dbReference type="ChEBI" id="CHEBI:28685"/>
    </ligandPart>
</feature>
<reference evidence="18 19" key="1">
    <citation type="submission" date="2023-03" db="EMBL/GenBank/DDBJ databases">
        <title>High recombination rates correlate with genetic variation in Cardiocondyla obscurior ants.</title>
        <authorList>
            <person name="Errbii M."/>
        </authorList>
    </citation>
    <scope>NUCLEOTIDE SEQUENCE [LARGE SCALE GENOMIC DNA]</scope>
    <source>
        <strain evidence="18">Alpha-2009</strain>
        <tissue evidence="18">Whole body</tissue>
    </source>
</reference>
<feature type="binding site" evidence="16">
    <location>
        <position position="150"/>
    </location>
    <ligand>
        <name>[2Fe-2S] cluster</name>
        <dbReference type="ChEBI" id="CHEBI:190135"/>
        <label>2</label>
    </ligand>
</feature>
<dbReference type="FunFam" id="3.90.1170.50:FF:000003">
    <property type="entry name" value="Aldehyde oxidase"/>
    <property type="match status" value="1"/>
</dbReference>
<dbReference type="GO" id="GO:0016491">
    <property type="term" value="F:oxidoreductase activity"/>
    <property type="evidence" value="ECO:0007669"/>
    <property type="project" value="UniProtKB-KW"/>
</dbReference>
<dbReference type="InterPro" id="IPR037165">
    <property type="entry name" value="AldOxase/xan_DH_Mopterin-bd_sf"/>
</dbReference>
<dbReference type="Pfam" id="PF02738">
    <property type="entry name" value="MoCoBD_1"/>
    <property type="match status" value="1"/>
</dbReference>
<dbReference type="PIRSF" id="PIRSF000127">
    <property type="entry name" value="Xanthine_DH"/>
    <property type="match status" value="1"/>
</dbReference>
<evidence type="ECO:0000256" key="13">
    <source>
        <dbReference type="ARBA" id="ARBA00034078"/>
    </source>
</evidence>
<comment type="subcellular location">
    <subcellularLocation>
        <location evidence="1">Peroxisome</location>
    </subcellularLocation>
</comment>
<comment type="cofactor">
    <cofactor evidence="16">
        <name>Mo-molybdopterin</name>
        <dbReference type="ChEBI" id="CHEBI:71302"/>
    </cofactor>
    <text evidence="16">Binds 1 Mo-molybdopterin (Mo-MPT) cofactor per subunit.</text>
</comment>
<keyword evidence="6 16" id="KW-0001">2Fe-2S</keyword>
<evidence type="ECO:0000256" key="5">
    <source>
        <dbReference type="ARBA" id="ARBA00022630"/>
    </source>
</evidence>
<dbReference type="Pfam" id="PF00941">
    <property type="entry name" value="FAD_binding_5"/>
    <property type="match status" value="1"/>
</dbReference>
<dbReference type="GO" id="GO:0051537">
    <property type="term" value="F:2 iron, 2 sulfur cluster binding"/>
    <property type="evidence" value="ECO:0007669"/>
    <property type="project" value="UniProtKB-KW"/>
</dbReference>
<evidence type="ECO:0000313" key="19">
    <source>
        <dbReference type="Proteomes" id="UP001430953"/>
    </source>
</evidence>
<organism evidence="18 19">
    <name type="scientific">Cardiocondyla obscurior</name>
    <dbReference type="NCBI Taxonomy" id="286306"/>
    <lineage>
        <taxon>Eukaryota</taxon>
        <taxon>Metazoa</taxon>
        <taxon>Ecdysozoa</taxon>
        <taxon>Arthropoda</taxon>
        <taxon>Hexapoda</taxon>
        <taxon>Insecta</taxon>
        <taxon>Pterygota</taxon>
        <taxon>Neoptera</taxon>
        <taxon>Endopterygota</taxon>
        <taxon>Hymenoptera</taxon>
        <taxon>Apocrita</taxon>
        <taxon>Aculeata</taxon>
        <taxon>Formicoidea</taxon>
        <taxon>Formicidae</taxon>
        <taxon>Myrmicinae</taxon>
        <taxon>Cardiocondyla</taxon>
    </lineage>
</organism>
<accession>A0AAW2F5L6</accession>
<dbReference type="FunFam" id="3.30.365.10:FF:000001">
    <property type="entry name" value="Xanthine dehydrogenase oxidase"/>
    <property type="match status" value="1"/>
</dbReference>
<evidence type="ECO:0000256" key="2">
    <source>
        <dbReference type="ARBA" id="ARBA00006849"/>
    </source>
</evidence>
<feature type="binding site" evidence="15">
    <location>
        <position position="402"/>
    </location>
    <ligand>
        <name>FAD</name>
        <dbReference type="ChEBI" id="CHEBI:57692"/>
    </ligand>
</feature>
<evidence type="ECO:0000256" key="4">
    <source>
        <dbReference type="ARBA" id="ARBA00022505"/>
    </source>
</evidence>
<keyword evidence="11 16" id="KW-0411">Iron-sulfur</keyword>
<feature type="active site" description="Proton acceptor" evidence="14">
    <location>
        <position position="1214"/>
    </location>
</feature>
<comment type="subunit">
    <text evidence="3">Homodimer.</text>
</comment>
<dbReference type="Pfam" id="PF03450">
    <property type="entry name" value="CO_deh_flav_C"/>
    <property type="match status" value="1"/>
</dbReference>
<evidence type="ECO:0000313" key="18">
    <source>
        <dbReference type="EMBL" id="KAL0109816.1"/>
    </source>
</evidence>
<dbReference type="PANTHER" id="PTHR11908">
    <property type="entry name" value="XANTHINE DEHYDROGENASE"/>
    <property type="match status" value="1"/>
</dbReference>
<dbReference type="GO" id="GO:0005506">
    <property type="term" value="F:iron ion binding"/>
    <property type="evidence" value="ECO:0007669"/>
    <property type="project" value="InterPro"/>
</dbReference>
<keyword evidence="10 16" id="KW-0408">Iron</keyword>
<keyword evidence="8 15" id="KW-0274">FAD</keyword>
<evidence type="ECO:0000256" key="1">
    <source>
        <dbReference type="ARBA" id="ARBA00004275"/>
    </source>
</evidence>
<dbReference type="Pfam" id="PF20256">
    <property type="entry name" value="MoCoBD_2"/>
    <property type="match status" value="1"/>
</dbReference>
<keyword evidence="5" id="KW-0285">Flavoprotein</keyword>
<dbReference type="InterPro" id="IPR046867">
    <property type="entry name" value="AldOxase/xan_DH_MoCoBD2"/>
</dbReference>
<dbReference type="InterPro" id="IPR016208">
    <property type="entry name" value="Ald_Oxase/xanthine_DH-like"/>
</dbReference>
<dbReference type="GO" id="GO:0005777">
    <property type="term" value="C:peroxisome"/>
    <property type="evidence" value="ECO:0007669"/>
    <property type="project" value="UniProtKB-SubCell"/>
</dbReference>
<sequence length="1269" mass="141015">MQTEVISKDIKNCVNFTINGVPHTVSKCIPVGTSLNIYIRDYAKLRGTKAMCHEGGCGACIVTAKIKGKTMGVNSCLVPILICDEWDIFTIEGLGDKRIGYHTIQKTLADKNGSQCGYCSPGMVMNLYSLVHDKKLSMQEIENSFGGNICRCTGYRSILDAFKEFANDASSSVMKNVLDIEELYKVKTCPKYEMPYADSSCDKELSDENTMLHIKLEDGEFFKVYSIKDLFKVFQQKPHATYILNGGNTAHGVYRSGKKDLYIDINDVAELRNIKKTDKYLALGGNTTLTTLIETFQKYSPEPGFKYLYQLAQHANLIAHVPVRNIGSIAGNLMIKHEHNEFSSDIFLMLETVGTQVHVLDTPGSKRSMTLLEFLKLDMLHKVIYSVVLPPLPDEYEFRSYKIMPRAQNAHAFVNAGFLFKLDGSAKVLEKPNIIYGGINKSFFHAVNTELMLVGKSILNNQVLKSALETLHNELQPDHVLPDYSPEFRRTLAEGLFYKFVLSIKPEKLNNRLYSGAFILERGLSSGKQSYDTNKTLWPVNKPTTKYDAIKQTSGEAQYCNDLPPYPREVFCAFVLTEISNGNIDSIDASKALDLKGVIAFYTAKDIPGTNLCISKAAKLQKLISDDLIFADKSVLYAGQPVGVIAAETQNLANDAVKLVKIKYSNVLKTKPIITIKEALATQDDTRLMHSINIPAKKKGNNTKQVIKGVFECGSQYQYTMETQSCVCVPVEDGMDVYSATQWMHVVQLAVANCLNVKNNSINVYVRRLGGGYGAKVNRSSQIACACALVCYKLNRPARFIMTIESNMQSQGKRNSARQEYEIGVDNEGVIQYLDSKQWCNSGSTFNDSESDLLADAFKNCYATDSWTLNGFDVKTDLPSNTFCRAPGTTEGMAMIENIMEHIASVMKKDPLQVRLANMNDTDKAALETMIKDLSESADYEMRKQKVNTFNSKNRWKKKGIALVTMKFLLNLFGKYYAMVSVCGNDGTVSVIHGGIECGQGINTKVAQVTAYTLGIDLNFVVVKPSCSIVSPNNMGTVASIATDSCTYAAIQASKEILKRLEPIKQEMNNPTWQELIAAACQKDIDLCASHMFAPVYDDTIKSYGIYGVTIAEVEIDVLTGQHVIRRVDIMEDTGISLNPEIDIGQAEGGFVMGTGYWTSEDVVYDPETGKLTNDRTWNYKPPGAKDIPEDFRISLRKNSANTFGVLRSKAIGEPPHCMSCVIPIAIRNALNSARAETENTEEWYRLDGPCTTERILLTSLTNKNNMIL</sequence>
<dbReference type="InterPro" id="IPR016169">
    <property type="entry name" value="FAD-bd_PCMH_sub2"/>
</dbReference>
<feature type="binding site" evidence="16">
    <location>
        <position position="52"/>
    </location>
    <ligand>
        <name>[2Fe-2S] cluster</name>
        <dbReference type="ChEBI" id="CHEBI:190135"/>
        <label>1</label>
    </ligand>
</feature>
<dbReference type="InterPro" id="IPR012675">
    <property type="entry name" value="Beta-grasp_dom_sf"/>
</dbReference>
<dbReference type="InterPro" id="IPR002888">
    <property type="entry name" value="2Fe-2S-bd"/>
</dbReference>
<dbReference type="Gene3D" id="3.90.1170.50">
    <property type="entry name" value="Aldehyde oxidase/xanthine dehydrogenase, a/b hammerhead"/>
    <property type="match status" value="1"/>
</dbReference>
<name>A0AAW2F5L6_9HYME</name>
<dbReference type="InterPro" id="IPR036856">
    <property type="entry name" value="Ald_Oxase/Xan_DH_a/b_sf"/>
</dbReference>
<evidence type="ECO:0000259" key="17">
    <source>
        <dbReference type="PROSITE" id="PS51387"/>
    </source>
</evidence>
<dbReference type="PROSITE" id="PS00197">
    <property type="entry name" value="2FE2S_FER_1"/>
    <property type="match status" value="1"/>
</dbReference>
<dbReference type="SUPFAM" id="SSF56003">
    <property type="entry name" value="Molybdenum cofactor-binding domain"/>
    <property type="match status" value="1"/>
</dbReference>
<dbReference type="AlphaFoldDB" id="A0AAW2F5L6"/>
<feature type="binding site" evidence="16">
    <location>
        <position position="116"/>
    </location>
    <ligand>
        <name>[2Fe-2S] cluster</name>
        <dbReference type="ChEBI" id="CHEBI:190135"/>
        <label>2</label>
    </ligand>
</feature>
<protein>
    <recommendedName>
        <fullName evidence="17">FAD-binding PCMH-type domain-containing protein</fullName>
    </recommendedName>
</protein>
<dbReference type="InterPro" id="IPR036683">
    <property type="entry name" value="CO_DH_flav_C_dom_sf"/>
</dbReference>
<comment type="cofactor">
    <cofactor evidence="15">
        <name>FAD</name>
        <dbReference type="ChEBI" id="CHEBI:57692"/>
    </cofactor>
</comment>
<dbReference type="InterPro" id="IPR005107">
    <property type="entry name" value="CO_DH_flav_C"/>
</dbReference>
<dbReference type="Gene3D" id="3.10.20.30">
    <property type="match status" value="1"/>
</dbReference>
<dbReference type="Gene3D" id="1.10.150.120">
    <property type="entry name" value="[2Fe-2S]-binding domain"/>
    <property type="match status" value="1"/>
</dbReference>
<dbReference type="InterPro" id="IPR008274">
    <property type="entry name" value="AldOxase/xan_DH_MoCoBD1"/>
</dbReference>
<feature type="binding site" evidence="16">
    <location>
        <position position="76"/>
    </location>
    <ligand>
        <name>[2Fe-2S] cluster</name>
        <dbReference type="ChEBI" id="CHEBI:190135"/>
        <label>1</label>
    </ligand>
</feature>
<dbReference type="GO" id="GO:0071949">
    <property type="term" value="F:FAD binding"/>
    <property type="evidence" value="ECO:0007669"/>
    <property type="project" value="InterPro"/>
</dbReference>
<dbReference type="InterPro" id="IPR002346">
    <property type="entry name" value="Mopterin_DH_FAD-bd"/>
</dbReference>
<feature type="binding site" evidence="16">
    <location>
        <position position="57"/>
    </location>
    <ligand>
        <name>[2Fe-2S] cluster</name>
        <dbReference type="ChEBI" id="CHEBI:190135"/>
        <label>1</label>
    </ligand>
</feature>
<evidence type="ECO:0000256" key="16">
    <source>
        <dbReference type="PIRSR" id="PIRSR000127-3"/>
    </source>
</evidence>
<dbReference type="FunFam" id="3.30.465.10:FF:000013">
    <property type="entry name" value="Aldehyde oxidase"/>
    <property type="match status" value="1"/>
</dbReference>
<dbReference type="Gene3D" id="3.30.465.10">
    <property type="match status" value="1"/>
</dbReference>
<dbReference type="SUPFAM" id="SSF54292">
    <property type="entry name" value="2Fe-2S ferredoxin-like"/>
    <property type="match status" value="1"/>
</dbReference>
<feature type="binding site" evidence="16">
    <location>
        <position position="152"/>
    </location>
    <ligand>
        <name>[2Fe-2S] cluster</name>
        <dbReference type="ChEBI" id="CHEBI:190135"/>
        <label>2</label>
    </ligand>
</feature>
<comment type="caution">
    <text evidence="18">The sequence shown here is derived from an EMBL/GenBank/DDBJ whole genome shotgun (WGS) entry which is preliminary data.</text>
</comment>
<evidence type="ECO:0000256" key="12">
    <source>
        <dbReference type="ARBA" id="ARBA00023140"/>
    </source>
</evidence>
<dbReference type="SMART" id="SM01008">
    <property type="entry name" value="Ald_Xan_dh_C"/>
    <property type="match status" value="1"/>
</dbReference>
<evidence type="ECO:0000256" key="8">
    <source>
        <dbReference type="ARBA" id="ARBA00022827"/>
    </source>
</evidence>
<keyword evidence="19" id="KW-1185">Reference proteome</keyword>
<dbReference type="Gene3D" id="3.30.390.50">
    <property type="entry name" value="CO dehydrogenase flavoprotein, C-terminal domain"/>
    <property type="match status" value="1"/>
</dbReference>
<feature type="binding site" evidence="16">
    <location>
        <position position="742"/>
    </location>
    <ligand>
        <name>Mo-molybdopterin</name>
        <dbReference type="ChEBI" id="CHEBI:71302"/>
    </ligand>
    <ligandPart>
        <name>Mo</name>
        <dbReference type="ChEBI" id="CHEBI:28685"/>
    </ligandPart>
</feature>
<proteinExistence type="inferred from homology"/>
<dbReference type="InterPro" id="IPR000674">
    <property type="entry name" value="Ald_Oxase/Xan_DH_a/b"/>
</dbReference>
<evidence type="ECO:0000256" key="6">
    <source>
        <dbReference type="ARBA" id="ARBA00022714"/>
    </source>
</evidence>
<evidence type="ECO:0000256" key="14">
    <source>
        <dbReference type="PIRSR" id="PIRSR000127-1"/>
    </source>
</evidence>
<dbReference type="FunFam" id="3.30.390.50:FF:000003">
    <property type="entry name" value="Aldehyde oxidase1"/>
    <property type="match status" value="1"/>
</dbReference>
<dbReference type="InterPro" id="IPR036884">
    <property type="entry name" value="2Fe-2S-bd_dom_sf"/>
</dbReference>
<dbReference type="SUPFAM" id="SSF54665">
    <property type="entry name" value="CO dehydrogenase molybdoprotein N-domain-like"/>
    <property type="match status" value="1"/>
</dbReference>
<evidence type="ECO:0000256" key="7">
    <source>
        <dbReference type="ARBA" id="ARBA00022723"/>
    </source>
</evidence>
<dbReference type="InterPro" id="IPR036318">
    <property type="entry name" value="FAD-bd_PCMH-like_sf"/>
</dbReference>
<dbReference type="PROSITE" id="PS51387">
    <property type="entry name" value="FAD_PCMH"/>
    <property type="match status" value="1"/>
</dbReference>
<gene>
    <name evidence="18" type="ORF">PUN28_013467</name>
</gene>
<feature type="binding site" evidence="15">
    <location>
        <begin position="328"/>
        <end position="332"/>
    </location>
    <ligand>
        <name>FAD</name>
        <dbReference type="ChEBI" id="CHEBI:57692"/>
    </ligand>
</feature>
<dbReference type="SUPFAM" id="SSF55447">
    <property type="entry name" value="CO dehydrogenase flavoprotein C-terminal domain-like"/>
    <property type="match status" value="1"/>
</dbReference>
<comment type="similarity">
    <text evidence="2">Belongs to the xanthine dehydrogenase family.</text>
</comment>
<dbReference type="Gene3D" id="3.30.365.10">
    <property type="entry name" value="Aldehyde oxidase/xanthine dehydrogenase, molybdopterin binding domain"/>
    <property type="match status" value="4"/>
</dbReference>
<evidence type="ECO:0000256" key="10">
    <source>
        <dbReference type="ARBA" id="ARBA00023004"/>
    </source>
</evidence>
<keyword evidence="12" id="KW-0576">Peroxisome</keyword>
<dbReference type="InterPro" id="IPR016166">
    <property type="entry name" value="FAD-bd_PCMH"/>
</dbReference>
<feature type="binding site" evidence="16">
    <location>
        <position position="1039"/>
    </location>
    <ligand>
        <name>Mo-molybdopterin</name>
        <dbReference type="ChEBI" id="CHEBI:71302"/>
    </ligand>
    <ligandPart>
        <name>Mo</name>
        <dbReference type="ChEBI" id="CHEBI:28685"/>
    </ligandPart>
</feature>
<dbReference type="PANTHER" id="PTHR11908:SF132">
    <property type="entry name" value="ALDEHYDE OXIDASE 1-RELATED"/>
    <property type="match status" value="1"/>
</dbReference>
<dbReference type="InterPro" id="IPR036010">
    <property type="entry name" value="2Fe-2S_ferredoxin-like_sf"/>
</dbReference>
<dbReference type="SMART" id="SM01092">
    <property type="entry name" value="CO_deh_flav_C"/>
    <property type="match status" value="1"/>
</dbReference>
<feature type="binding site" evidence="16">
    <location>
        <position position="60"/>
    </location>
    <ligand>
        <name>[2Fe-2S] cluster</name>
        <dbReference type="ChEBI" id="CHEBI:190135"/>
        <label>1</label>
    </ligand>
</feature>
<keyword evidence="4 16" id="KW-0500">Molybdenum</keyword>
<feature type="domain" description="FAD-binding PCMH-type" evidence="17">
    <location>
        <begin position="214"/>
        <end position="394"/>
    </location>
</feature>
<keyword evidence="7 16" id="KW-0479">Metal-binding</keyword>
<evidence type="ECO:0000256" key="3">
    <source>
        <dbReference type="ARBA" id="ARBA00011738"/>
    </source>
</evidence>
<dbReference type="Pfam" id="PF01315">
    <property type="entry name" value="Ald_Xan_dh_C"/>
    <property type="match status" value="1"/>
</dbReference>
<evidence type="ECO:0000256" key="15">
    <source>
        <dbReference type="PIRSR" id="PIRSR000127-2"/>
    </source>
</evidence>
<dbReference type="Pfam" id="PF01799">
    <property type="entry name" value="Fer2_2"/>
    <property type="match status" value="1"/>
</dbReference>